<reference evidence="8 9" key="2">
    <citation type="journal article" date="2010" name="J. Bacteriol.">
        <title>Complete genome sequence of Methanothermobacter marburgensis, a methanoarchaeon model organism.</title>
        <authorList>
            <person name="Liesegang H."/>
            <person name="Kaster A.K."/>
            <person name="Wiezer A."/>
            <person name="Goenrich M."/>
            <person name="Wollherr A."/>
            <person name="Seedorf H."/>
            <person name="Gottschalk G."/>
            <person name="Thauer R.K."/>
        </authorList>
    </citation>
    <scope>NUCLEOTIDE SEQUENCE [LARGE SCALE GENOMIC DNA]</scope>
    <source>
        <strain evidence="9">ATCC BAA-927 / DSM 2133 / JCM 14651 / NBRC 100331 / OCM 82 / Marburg</strain>
    </source>
</reference>
<keyword evidence="3 6" id="KW-0479">Metal-binding</keyword>
<dbReference type="AlphaFoldDB" id="D9PYQ1"/>
<gene>
    <name evidence="8" type="ordered locus">MTBMA_c17810</name>
</gene>
<dbReference type="HOGENOM" id="CLU_044176_1_0_2"/>
<keyword evidence="1" id="KW-0004">4Fe-4S</keyword>
<dbReference type="PROSITE" id="PS51918">
    <property type="entry name" value="RADICAL_SAM"/>
    <property type="match status" value="1"/>
</dbReference>
<dbReference type="RefSeq" id="WP_013296559.1">
    <property type="nucleotide sequence ID" value="NC_014408.1"/>
</dbReference>
<comment type="cofactor">
    <cofactor evidence="6">
        <name>[4Fe-4S] cluster</name>
        <dbReference type="ChEBI" id="CHEBI:49883"/>
    </cofactor>
    <text evidence="6">Binds 1 [4Fe-4S] cluster. The cluster is coordinated with 3 cysteines and an exchangeable S-adenosyl-L-methionine.</text>
</comment>
<evidence type="ECO:0000256" key="3">
    <source>
        <dbReference type="ARBA" id="ARBA00022723"/>
    </source>
</evidence>
<feature type="binding site" evidence="6">
    <location>
        <position position="82"/>
    </location>
    <ligand>
        <name>[4Fe-4S] cluster</name>
        <dbReference type="ChEBI" id="CHEBI:49883"/>
        <note>4Fe-4S-S-AdoMet</note>
    </ligand>
</feature>
<keyword evidence="4 6" id="KW-0408">Iron</keyword>
<dbReference type="SFLD" id="SFLDS00029">
    <property type="entry name" value="Radical_SAM"/>
    <property type="match status" value="1"/>
</dbReference>
<evidence type="ECO:0000313" key="9">
    <source>
        <dbReference type="Proteomes" id="UP000000345"/>
    </source>
</evidence>
<evidence type="ECO:0000256" key="6">
    <source>
        <dbReference type="PIRSR" id="PIRSR004869-50"/>
    </source>
</evidence>
<dbReference type="InterPro" id="IPR007197">
    <property type="entry name" value="rSAM"/>
</dbReference>
<dbReference type="EMBL" id="CP001710">
    <property type="protein sequence ID" value="ADL59349.1"/>
    <property type="molecule type" value="Genomic_DNA"/>
</dbReference>
<dbReference type="SMART" id="SM00729">
    <property type="entry name" value="Elp3"/>
    <property type="match status" value="1"/>
</dbReference>
<feature type="binding site" evidence="6">
    <location>
        <position position="86"/>
    </location>
    <ligand>
        <name>[4Fe-4S] cluster</name>
        <dbReference type="ChEBI" id="CHEBI:49883"/>
        <note>4Fe-4S-S-AdoMet</note>
    </ligand>
</feature>
<dbReference type="GO" id="GO:0051539">
    <property type="term" value="F:4 iron, 4 sulfur cluster binding"/>
    <property type="evidence" value="ECO:0007669"/>
    <property type="project" value="UniProtKB-KW"/>
</dbReference>
<dbReference type="EC" id="1.97.1.-" evidence="8"/>
<dbReference type="PIRSF" id="PIRSF004869">
    <property type="entry name" value="PflX_prd"/>
    <property type="match status" value="1"/>
</dbReference>
<organism evidence="8 9">
    <name type="scientific">Methanothermobacter marburgensis (strain ATCC BAA-927 / DSM 2133 / JCM 14651 / NBRC 100331 / OCM 82 / Marburg)</name>
    <name type="common">Methanobacterium thermoautotrophicum</name>
    <dbReference type="NCBI Taxonomy" id="79929"/>
    <lineage>
        <taxon>Archaea</taxon>
        <taxon>Methanobacteriati</taxon>
        <taxon>Methanobacteriota</taxon>
        <taxon>Methanomada group</taxon>
        <taxon>Methanobacteria</taxon>
        <taxon>Methanobacteriales</taxon>
        <taxon>Methanobacteriaceae</taxon>
        <taxon>Methanothermobacter</taxon>
    </lineage>
</organism>
<dbReference type="KEGG" id="mmg:MTBMA_c17810"/>
<dbReference type="GeneID" id="9705492"/>
<dbReference type="InterPro" id="IPR027596">
    <property type="entry name" value="AmmeMemoSam_rS"/>
</dbReference>
<dbReference type="CDD" id="cd01335">
    <property type="entry name" value="Radical_SAM"/>
    <property type="match status" value="1"/>
</dbReference>
<dbReference type="InterPro" id="IPR013785">
    <property type="entry name" value="Aldolase_TIM"/>
</dbReference>
<sequence length="335" mass="37737">MRKESILYEKADDRLRCLVCSRKCLIPEGGRGYCLTRENSDGKIYSLTYGEVSSEAVDPIEKKPLFHFHPGSLVYSLGSVGCNFRCRYCQNWSISQARIDGFPTKYISPEEAVENALRSNCTSIAWTYNEPTMWLEYTLDSAERARAEGLKTVYVTNGYMSEEALNLLGPLLDAANVDLKGMSGRFYRELCDAKPEPVLENIIRMHEMGIHIEVTNLLIPGYNDSDDDIVALVNFMVSEVGVEVPLHFTRFFPHYRMQNVPPTGVERLMRARELALEAGMKYVYVGNLPGTDAENTYCPVCGELIIKRDGYLTRTVGIRDGKCSSCRADVDVVID</sequence>
<reference key="1">
    <citation type="submission" date="2009-08" db="EMBL/GenBank/DDBJ databases">
        <title>The genome sequence of Methanothermobacter marburgensis.</title>
        <authorList>
            <person name="Kaster A."/>
            <person name="Seedorf H."/>
            <person name="Goenrich M."/>
            <person name="Wiezer A."/>
            <person name="Liesegang H."/>
            <person name="Thauer R."/>
            <person name="Gottschalk G."/>
        </authorList>
    </citation>
    <scope>NUCLEOTIDE SEQUENCE</scope>
    <source>
        <strain>Marburg</strain>
    </source>
</reference>
<protein>
    <submittedName>
        <fullName evidence="8">Predicted glycyl radical-activating enzyme</fullName>
        <ecNumber evidence="8">1.97.1.-</ecNumber>
    </submittedName>
</protein>
<accession>D9PYQ1</accession>
<evidence type="ECO:0000256" key="5">
    <source>
        <dbReference type="ARBA" id="ARBA00023014"/>
    </source>
</evidence>
<dbReference type="InterPro" id="IPR016431">
    <property type="entry name" value="Pyrv-formate_lyase-activ_prd"/>
</dbReference>
<dbReference type="Gene3D" id="3.20.20.70">
    <property type="entry name" value="Aldolase class I"/>
    <property type="match status" value="1"/>
</dbReference>
<name>D9PYQ1_METTM</name>
<dbReference type="InterPro" id="IPR058240">
    <property type="entry name" value="rSAM_sf"/>
</dbReference>
<dbReference type="InterPro" id="IPR034457">
    <property type="entry name" value="Organic_radical-activating"/>
</dbReference>
<dbReference type="PaxDb" id="79929-MTBMA_c17810"/>
<dbReference type="OrthoDB" id="5682at2157"/>
<dbReference type="SUPFAM" id="SSF102114">
    <property type="entry name" value="Radical SAM enzymes"/>
    <property type="match status" value="1"/>
</dbReference>
<evidence type="ECO:0000256" key="1">
    <source>
        <dbReference type="ARBA" id="ARBA00022485"/>
    </source>
</evidence>
<dbReference type="PANTHER" id="PTHR30352:SF5">
    <property type="entry name" value="PYRUVATE FORMATE-LYASE 1-ACTIVATING ENZYME"/>
    <property type="match status" value="1"/>
</dbReference>
<keyword evidence="5 6" id="KW-0411">Iron-sulfur</keyword>
<feature type="binding site" evidence="6">
    <location>
        <position position="89"/>
    </location>
    <ligand>
        <name>[4Fe-4S] cluster</name>
        <dbReference type="ChEBI" id="CHEBI:49883"/>
        <note>4Fe-4S-S-AdoMet</note>
    </ligand>
</feature>
<feature type="domain" description="Radical SAM core" evidence="7">
    <location>
        <begin position="68"/>
        <end position="281"/>
    </location>
</feature>
<dbReference type="NCBIfam" id="TIGR04337">
    <property type="entry name" value="AmmeMemoSam_rS"/>
    <property type="match status" value="1"/>
</dbReference>
<dbReference type="Pfam" id="PF04055">
    <property type="entry name" value="Radical_SAM"/>
    <property type="match status" value="1"/>
</dbReference>
<evidence type="ECO:0000259" key="7">
    <source>
        <dbReference type="PROSITE" id="PS51918"/>
    </source>
</evidence>
<dbReference type="GeneID" id="77400549"/>
<keyword evidence="8" id="KW-0560">Oxidoreductase</keyword>
<keyword evidence="9" id="KW-1185">Reference proteome</keyword>
<dbReference type="SFLD" id="SFLDG01101">
    <property type="entry name" value="Uncharacterised_Radical_SAM_Su"/>
    <property type="match status" value="1"/>
</dbReference>
<dbReference type="PANTHER" id="PTHR30352">
    <property type="entry name" value="PYRUVATE FORMATE-LYASE-ACTIVATING ENZYME"/>
    <property type="match status" value="1"/>
</dbReference>
<evidence type="ECO:0000256" key="4">
    <source>
        <dbReference type="ARBA" id="ARBA00023004"/>
    </source>
</evidence>
<evidence type="ECO:0000256" key="2">
    <source>
        <dbReference type="ARBA" id="ARBA00022691"/>
    </source>
</evidence>
<dbReference type="PATRIC" id="fig|79929.8.peg.1718"/>
<dbReference type="GO" id="GO:0016491">
    <property type="term" value="F:oxidoreductase activity"/>
    <property type="evidence" value="ECO:0007669"/>
    <property type="project" value="UniProtKB-KW"/>
</dbReference>
<proteinExistence type="predicted"/>
<keyword evidence="2 6" id="KW-0949">S-adenosyl-L-methionine</keyword>
<dbReference type="Proteomes" id="UP000000345">
    <property type="component" value="Chromosome"/>
</dbReference>
<dbReference type="STRING" id="79929.MTBMA_c17810"/>
<evidence type="ECO:0000313" key="8">
    <source>
        <dbReference type="EMBL" id="ADL59349.1"/>
    </source>
</evidence>
<dbReference type="GO" id="GO:0046872">
    <property type="term" value="F:metal ion binding"/>
    <property type="evidence" value="ECO:0007669"/>
    <property type="project" value="UniProtKB-KW"/>
</dbReference>
<dbReference type="InterPro" id="IPR006638">
    <property type="entry name" value="Elp3/MiaA/NifB-like_rSAM"/>
</dbReference>